<evidence type="ECO:0000313" key="2">
    <source>
        <dbReference type="EMBL" id="KAI5073912.1"/>
    </source>
</evidence>
<accession>A0A9D4ZH88</accession>
<protein>
    <submittedName>
        <fullName evidence="2">Uncharacterized protein</fullName>
    </submittedName>
</protein>
<feature type="signal peptide" evidence="1">
    <location>
        <begin position="1"/>
        <end position="27"/>
    </location>
</feature>
<proteinExistence type="predicted"/>
<dbReference type="EMBL" id="JABFUD020000011">
    <property type="protein sequence ID" value="KAI5073912.1"/>
    <property type="molecule type" value="Genomic_DNA"/>
</dbReference>
<reference evidence="2" key="1">
    <citation type="submission" date="2021-01" db="EMBL/GenBank/DDBJ databases">
        <title>Adiantum capillus-veneris genome.</title>
        <authorList>
            <person name="Fang Y."/>
            <person name="Liao Q."/>
        </authorList>
    </citation>
    <scope>NUCLEOTIDE SEQUENCE</scope>
    <source>
        <strain evidence="2">H3</strain>
        <tissue evidence="2">Leaf</tissue>
    </source>
</reference>
<evidence type="ECO:0000256" key="1">
    <source>
        <dbReference type="SAM" id="SignalP"/>
    </source>
</evidence>
<dbReference type="Proteomes" id="UP000886520">
    <property type="component" value="Chromosome 11"/>
</dbReference>
<organism evidence="2 3">
    <name type="scientific">Adiantum capillus-veneris</name>
    <name type="common">Maidenhair fern</name>
    <dbReference type="NCBI Taxonomy" id="13818"/>
    <lineage>
        <taxon>Eukaryota</taxon>
        <taxon>Viridiplantae</taxon>
        <taxon>Streptophyta</taxon>
        <taxon>Embryophyta</taxon>
        <taxon>Tracheophyta</taxon>
        <taxon>Polypodiopsida</taxon>
        <taxon>Polypodiidae</taxon>
        <taxon>Polypodiales</taxon>
        <taxon>Pteridineae</taxon>
        <taxon>Pteridaceae</taxon>
        <taxon>Vittarioideae</taxon>
        <taxon>Adiantum</taxon>
    </lineage>
</organism>
<keyword evidence="1" id="KW-0732">Signal</keyword>
<gene>
    <name evidence="2" type="ORF">GOP47_0011925</name>
</gene>
<keyword evidence="3" id="KW-1185">Reference proteome</keyword>
<evidence type="ECO:0000313" key="3">
    <source>
        <dbReference type="Proteomes" id="UP000886520"/>
    </source>
</evidence>
<comment type="caution">
    <text evidence="2">The sequence shown here is derived from an EMBL/GenBank/DDBJ whole genome shotgun (WGS) entry which is preliminary data.</text>
</comment>
<name>A0A9D4ZH88_ADICA</name>
<feature type="chain" id="PRO_5039677835" evidence="1">
    <location>
        <begin position="28"/>
        <end position="131"/>
    </location>
</feature>
<sequence length="131" mass="13861">MLIDPPCTWSLTAALAWQNLCLLGGSSLLDLQPPFIARLGGPLHHLLFVALDPMDKSILQLATLLFPGNLPPTTPQPSTIMPPIACSSRPSALHASTPLACIRFPSHELLVAHALHPGGPLTCYAAPPSLH</sequence>
<dbReference type="AlphaFoldDB" id="A0A9D4ZH88"/>